<dbReference type="EMBL" id="LQYG01000113">
    <property type="protein sequence ID" value="KYC59340.1"/>
    <property type="molecule type" value="Genomic_DNA"/>
</dbReference>
<keyword evidence="1" id="KW-0812">Transmembrane</keyword>
<name>A0A0C5CAJ5_HEYCO</name>
<dbReference type="Proteomes" id="UP000075288">
    <property type="component" value="Unassembled WGS sequence"/>
</dbReference>
<dbReference type="PANTHER" id="PTHR36443:SF1">
    <property type="entry name" value="BSR5223 PROTEIN"/>
    <property type="match status" value="1"/>
</dbReference>
<dbReference type="STRING" id="1398.AB434_3627"/>
<dbReference type="Pfam" id="PF11146">
    <property type="entry name" value="DUF2905"/>
    <property type="match status" value="1"/>
</dbReference>
<evidence type="ECO:0000313" key="4">
    <source>
        <dbReference type="EMBL" id="KYC62583.1"/>
    </source>
</evidence>
<dbReference type="RefSeq" id="WP_013859790.1">
    <property type="nucleotide sequence ID" value="NZ_CABJCT010000002.1"/>
</dbReference>
<sequence length="68" mass="7460">MSGFGKVLMTIAVILFALGLLLQFTKIGRLPGDILIKKGNTTFYFPIATSILLSVILSVLLYIIGRFK</sequence>
<feature type="transmembrane region" description="Helical" evidence="1">
    <location>
        <begin position="7"/>
        <end position="24"/>
    </location>
</feature>
<protein>
    <submittedName>
        <fullName evidence="3">Uncharacterized protein</fullName>
    </submittedName>
</protein>
<dbReference type="AlphaFoldDB" id="A0A0C5CAJ5"/>
<dbReference type="EMBL" id="LQYI01000122">
    <property type="protein sequence ID" value="KYC62583.1"/>
    <property type="molecule type" value="Genomic_DNA"/>
</dbReference>
<keyword evidence="1" id="KW-0472">Membrane</keyword>
<evidence type="ECO:0000313" key="3">
    <source>
        <dbReference type="EMBL" id="KYC59340.1"/>
    </source>
</evidence>
<organism evidence="3 6">
    <name type="scientific">Heyndrickxia coagulans</name>
    <name type="common">Weizmannia coagulans</name>
    <dbReference type="NCBI Taxonomy" id="1398"/>
    <lineage>
        <taxon>Bacteria</taxon>
        <taxon>Bacillati</taxon>
        <taxon>Bacillota</taxon>
        <taxon>Bacilli</taxon>
        <taxon>Bacillales</taxon>
        <taxon>Bacillaceae</taxon>
        <taxon>Heyndrickxia</taxon>
    </lineage>
</organism>
<reference evidence="5" key="2">
    <citation type="submission" date="2015-01" db="EMBL/GenBank/DDBJ databases">
        <title>Comparative genome analysis of Bacillus coagulans HM-08, Clostridium butyricum HM-68, Bacillus subtilis HM-66 and Bacillus paralicheniformis BL-09.</title>
        <authorList>
            <person name="Zhang H."/>
        </authorList>
    </citation>
    <scope>NUCLEOTIDE SEQUENCE [LARGE SCALE GENOMIC DNA]</scope>
    <source>
        <strain evidence="5">HM-08</strain>
    </source>
</reference>
<dbReference type="Proteomes" id="UP000075304">
    <property type="component" value="Unassembled WGS sequence"/>
</dbReference>
<dbReference type="InterPro" id="IPR021320">
    <property type="entry name" value="DUF2905"/>
</dbReference>
<reference evidence="2" key="1">
    <citation type="submission" date="2015-01" db="EMBL/GenBank/DDBJ databases">
        <title>Comparative genome analysis of Bacillus coagulans HM-08, Clostridium butyricum HM-68, Bacillus subtilis HM-66 and Bacillus licheniformis BL-09.</title>
        <authorList>
            <person name="Zhang H."/>
        </authorList>
    </citation>
    <scope>NUCLEOTIDE SEQUENCE [LARGE SCALE GENOMIC DNA]</scope>
    <source>
        <strain evidence="2">HM-08</strain>
    </source>
</reference>
<feature type="transmembrane region" description="Helical" evidence="1">
    <location>
        <begin position="44"/>
        <end position="64"/>
    </location>
</feature>
<dbReference type="Proteomes" id="UP000032024">
    <property type="component" value="Chromosome"/>
</dbReference>
<proteinExistence type="predicted"/>
<dbReference type="EMBL" id="CP010525">
    <property type="protein sequence ID" value="AJO22440.1"/>
    <property type="molecule type" value="Genomic_DNA"/>
</dbReference>
<gene>
    <name evidence="3" type="ORF">B4098_2581</name>
    <name evidence="4" type="ORF">B4099_2847</name>
    <name evidence="2" type="ORF">SB48_HM08orf02603</name>
</gene>
<evidence type="ECO:0000313" key="6">
    <source>
        <dbReference type="Proteomes" id="UP000075288"/>
    </source>
</evidence>
<keyword evidence="1" id="KW-1133">Transmembrane helix</keyword>
<evidence type="ECO:0000313" key="5">
    <source>
        <dbReference type="Proteomes" id="UP000032024"/>
    </source>
</evidence>
<evidence type="ECO:0000256" key="1">
    <source>
        <dbReference type="SAM" id="Phobius"/>
    </source>
</evidence>
<dbReference type="OMA" id="FYFPITT"/>
<dbReference type="PATRIC" id="fig|1398.18.peg.1656"/>
<keyword evidence="5" id="KW-1185">Reference proteome</keyword>
<evidence type="ECO:0000313" key="7">
    <source>
        <dbReference type="Proteomes" id="UP000075304"/>
    </source>
</evidence>
<dbReference type="PANTHER" id="PTHR36443">
    <property type="entry name" value="BSR5223 PROTEIN"/>
    <property type="match status" value="1"/>
</dbReference>
<reference evidence="6 7" key="3">
    <citation type="submission" date="2016-01" db="EMBL/GenBank/DDBJ databases">
        <title>Genome Sequences of Twelve Sporeforming Bacillus Species Isolated from Foods.</title>
        <authorList>
            <person name="Berendsen E.M."/>
            <person name="Wells-Bennik M.H."/>
            <person name="Krawcyk A.O."/>
            <person name="De Jong A."/>
            <person name="Holsappel S."/>
            <person name="Eijlander R.T."/>
            <person name="Kuipers O.P."/>
        </authorList>
    </citation>
    <scope>NUCLEOTIDE SEQUENCE [LARGE SCALE GENOMIC DNA]</scope>
    <source>
        <strain evidence="3 6">B4098</strain>
        <strain evidence="4 7">B4099</strain>
    </source>
</reference>
<dbReference type="GeneID" id="29812408"/>
<accession>A0A0C5CAJ5</accession>
<evidence type="ECO:0000313" key="2">
    <source>
        <dbReference type="EMBL" id="AJO22440.1"/>
    </source>
</evidence>